<accession>A0A6U6DGM6</accession>
<name>A0A6U6DGM6_GUITH</name>
<gene>
    <name evidence="2" type="ORF">GTHE00462_LOCUS37605</name>
    <name evidence="3" type="ORF">GTHE00462_LOCUS37625</name>
</gene>
<feature type="region of interest" description="Disordered" evidence="1">
    <location>
        <begin position="82"/>
        <end position="111"/>
    </location>
</feature>
<dbReference type="AlphaFoldDB" id="A0A6U6DGM6"/>
<reference evidence="3" key="1">
    <citation type="submission" date="2021-01" db="EMBL/GenBank/DDBJ databases">
        <authorList>
            <person name="Corre E."/>
            <person name="Pelletier E."/>
            <person name="Niang G."/>
            <person name="Scheremetjew M."/>
            <person name="Finn R."/>
            <person name="Kale V."/>
            <person name="Holt S."/>
            <person name="Cochrane G."/>
            <person name="Meng A."/>
            <person name="Brown T."/>
            <person name="Cohen L."/>
        </authorList>
    </citation>
    <scope>NUCLEOTIDE SEQUENCE</scope>
    <source>
        <strain evidence="3">CCMP 2712</strain>
    </source>
</reference>
<sequence length="111" mass="12275">MSLTSAGGACEGSRRLTPHFLLELTFLRFEGIQHFVLVSSQSIGSNECMTSSRLISGSLRLAAGDINVWMNVQAGVDAEKKMEGTLEEKNTRRRRTSTRKNRVENSESKIG</sequence>
<evidence type="ECO:0000313" key="2">
    <source>
        <dbReference type="EMBL" id="CAE2338361.1"/>
    </source>
</evidence>
<feature type="compositionally biased region" description="Basic and acidic residues" evidence="1">
    <location>
        <begin position="101"/>
        <end position="111"/>
    </location>
</feature>
<evidence type="ECO:0000256" key="1">
    <source>
        <dbReference type="SAM" id="MobiDB-lite"/>
    </source>
</evidence>
<proteinExistence type="predicted"/>
<feature type="compositionally biased region" description="Basic residues" evidence="1">
    <location>
        <begin position="91"/>
        <end position="100"/>
    </location>
</feature>
<protein>
    <submittedName>
        <fullName evidence="3">Uncharacterized protein</fullName>
    </submittedName>
</protein>
<dbReference type="EMBL" id="HBKN01048149">
    <property type="protein sequence ID" value="CAE2338361.1"/>
    <property type="molecule type" value="Transcribed_RNA"/>
</dbReference>
<evidence type="ECO:0000313" key="3">
    <source>
        <dbReference type="EMBL" id="CAE2338389.1"/>
    </source>
</evidence>
<dbReference type="EMBL" id="HBKN01048172">
    <property type="protein sequence ID" value="CAE2338389.1"/>
    <property type="molecule type" value="Transcribed_RNA"/>
</dbReference>
<organism evidence="3">
    <name type="scientific">Guillardia theta</name>
    <name type="common">Cryptophyte</name>
    <name type="synonym">Cryptomonas phi</name>
    <dbReference type="NCBI Taxonomy" id="55529"/>
    <lineage>
        <taxon>Eukaryota</taxon>
        <taxon>Cryptophyceae</taxon>
        <taxon>Pyrenomonadales</taxon>
        <taxon>Geminigeraceae</taxon>
        <taxon>Guillardia</taxon>
    </lineage>
</organism>